<dbReference type="GO" id="GO:0004671">
    <property type="term" value="F:protein C-terminal S-isoprenylcysteine carboxyl O-methyltransferase activity"/>
    <property type="evidence" value="ECO:0007669"/>
    <property type="project" value="UniProtKB-EC"/>
</dbReference>
<dbReference type="InterPro" id="IPR025770">
    <property type="entry name" value="PPMT_MeTrfase"/>
</dbReference>
<dbReference type="EMBL" id="KV453851">
    <property type="protein sequence ID" value="ODV86072.1"/>
    <property type="molecule type" value="Genomic_DNA"/>
</dbReference>
<reference evidence="12" key="1">
    <citation type="submission" date="2016-04" db="EMBL/GenBank/DDBJ databases">
        <title>Comparative genomics of biotechnologically important yeasts.</title>
        <authorList>
            <consortium name="DOE Joint Genome Institute"/>
            <person name="Riley R."/>
            <person name="Haridas S."/>
            <person name="Wolfe K.H."/>
            <person name="Lopes M.R."/>
            <person name="Hittinger C.T."/>
            <person name="Goker M."/>
            <person name="Salamov A."/>
            <person name="Wisecaver J."/>
            <person name="Long T.M."/>
            <person name="Aerts A.L."/>
            <person name="Barry K."/>
            <person name="Choi C."/>
            <person name="Clum A."/>
            <person name="Coughlan A.Y."/>
            <person name="Deshpande S."/>
            <person name="Douglass A.P."/>
            <person name="Hanson S.J."/>
            <person name="Klenk H.-P."/>
            <person name="Labutti K."/>
            <person name="Lapidus A."/>
            <person name="Lindquist E."/>
            <person name="Lipzen A."/>
            <person name="Meier-Kolthoff J.P."/>
            <person name="Ohm R.A."/>
            <person name="Otillar R.P."/>
            <person name="Pangilinan J."/>
            <person name="Peng Y."/>
            <person name="Rokas A."/>
            <person name="Rosa C.A."/>
            <person name="Scheuner C."/>
            <person name="Sibirny A.A."/>
            <person name="Slot J.C."/>
            <person name="Stielow J.B."/>
            <person name="Sun H."/>
            <person name="Kurtzman C.P."/>
            <person name="Blackwell M."/>
            <person name="Grigoriev I.V."/>
            <person name="Jeffries T.W."/>
        </authorList>
    </citation>
    <scope>NUCLEOTIDE SEQUENCE [LARGE SCALE GENOMIC DNA]</scope>
    <source>
        <strain evidence="12">NRRL YB-2248</strain>
    </source>
</reference>
<name>A0A1E4T2X9_9ASCO</name>
<evidence type="ECO:0000256" key="10">
    <source>
        <dbReference type="RuleBase" id="RU362022"/>
    </source>
</evidence>
<keyword evidence="8 10" id="KW-1133">Transmembrane helix</keyword>
<dbReference type="STRING" id="983967.A0A1E4T2X9"/>
<evidence type="ECO:0000256" key="8">
    <source>
        <dbReference type="ARBA" id="ARBA00022989"/>
    </source>
</evidence>
<evidence type="ECO:0000256" key="4">
    <source>
        <dbReference type="ARBA" id="ARBA00022603"/>
    </source>
</evidence>
<protein>
    <recommendedName>
        <fullName evidence="3 10">Protein-S-isoprenylcysteine O-methyltransferase</fullName>
        <ecNumber evidence="3 10">2.1.1.100</ecNumber>
    </recommendedName>
</protein>
<dbReference type="AlphaFoldDB" id="A0A1E4T2X9"/>
<evidence type="ECO:0000256" key="2">
    <source>
        <dbReference type="ARBA" id="ARBA00009140"/>
    </source>
</evidence>
<keyword evidence="6 10" id="KW-0949">S-adenosyl-L-methionine</keyword>
<feature type="transmembrane region" description="Helical" evidence="10">
    <location>
        <begin position="33"/>
        <end position="55"/>
    </location>
</feature>
<sequence>MTESIKKKEFENQRYDSHTDYDNLLRIVNENSLPTITLTSLVLGILIGISTALLPSVSFKQILLYVILLCTFHFLEYYTTAKYSFDKVNTDSFLIFNGFEYLLAHTIAITESLIEIIFFPKFKLGHAYISIIGFLIVLFGQYLRSMAMVTAGESFSHIIAQSKKNNHKLITHGIYGFARHPSYAGFFYWALGTQLLLCNPLSFVIFYFMLHKFFSRRIRYEECKLVEFFGDEYVKYKKTTPTRIPFV</sequence>
<keyword evidence="7 10" id="KW-0812">Transmembrane</keyword>
<evidence type="ECO:0000256" key="3">
    <source>
        <dbReference type="ARBA" id="ARBA00012151"/>
    </source>
</evidence>
<comment type="similarity">
    <text evidence="2 10">Belongs to the class VI-like SAM-binding methyltransferase superfamily. Isoprenylcysteine carboxyl methyltransferase family.</text>
</comment>
<dbReference type="GO" id="GO:0005789">
    <property type="term" value="C:endoplasmic reticulum membrane"/>
    <property type="evidence" value="ECO:0007669"/>
    <property type="project" value="UniProtKB-SubCell"/>
</dbReference>
<feature type="transmembrane region" description="Helical" evidence="10">
    <location>
        <begin position="101"/>
        <end position="119"/>
    </location>
</feature>
<keyword evidence="12" id="KW-1185">Reference proteome</keyword>
<dbReference type="PANTHER" id="PTHR12714:SF9">
    <property type="entry name" value="PROTEIN-S-ISOPRENYLCYSTEINE O-METHYLTRANSFERASE"/>
    <property type="match status" value="1"/>
</dbReference>
<evidence type="ECO:0000256" key="9">
    <source>
        <dbReference type="ARBA" id="ARBA00023136"/>
    </source>
</evidence>
<keyword evidence="9 10" id="KW-0472">Membrane</keyword>
<feature type="transmembrane region" description="Helical" evidence="10">
    <location>
        <begin position="186"/>
        <end position="210"/>
    </location>
</feature>
<dbReference type="Gene3D" id="1.20.120.1630">
    <property type="match status" value="1"/>
</dbReference>
<dbReference type="Proteomes" id="UP000094801">
    <property type="component" value="Unassembled WGS sequence"/>
</dbReference>
<gene>
    <name evidence="11" type="ORF">CANARDRAFT_28110</name>
</gene>
<evidence type="ECO:0000313" key="11">
    <source>
        <dbReference type="EMBL" id="ODV86072.1"/>
    </source>
</evidence>
<evidence type="ECO:0000256" key="6">
    <source>
        <dbReference type="ARBA" id="ARBA00022691"/>
    </source>
</evidence>
<keyword evidence="5" id="KW-0808">Transferase</keyword>
<evidence type="ECO:0000256" key="1">
    <source>
        <dbReference type="ARBA" id="ARBA00004141"/>
    </source>
</evidence>
<keyword evidence="10" id="KW-0256">Endoplasmic reticulum</keyword>
<evidence type="ECO:0000256" key="7">
    <source>
        <dbReference type="ARBA" id="ARBA00022692"/>
    </source>
</evidence>
<evidence type="ECO:0000313" key="12">
    <source>
        <dbReference type="Proteomes" id="UP000094801"/>
    </source>
</evidence>
<evidence type="ECO:0000256" key="5">
    <source>
        <dbReference type="ARBA" id="ARBA00022679"/>
    </source>
</evidence>
<organism evidence="11 12">
    <name type="scientific">[Candida] arabinofermentans NRRL YB-2248</name>
    <dbReference type="NCBI Taxonomy" id="983967"/>
    <lineage>
        <taxon>Eukaryota</taxon>
        <taxon>Fungi</taxon>
        <taxon>Dikarya</taxon>
        <taxon>Ascomycota</taxon>
        <taxon>Saccharomycotina</taxon>
        <taxon>Pichiomycetes</taxon>
        <taxon>Pichiales</taxon>
        <taxon>Pichiaceae</taxon>
        <taxon>Ogataea</taxon>
        <taxon>Ogataea/Candida clade</taxon>
    </lineage>
</organism>
<dbReference type="Pfam" id="PF04140">
    <property type="entry name" value="ICMT"/>
    <property type="match status" value="1"/>
</dbReference>
<comment type="catalytic activity">
    <reaction evidence="10">
        <text>[protein]-C-terminal S-[(2E,6E)-farnesyl]-L-cysteine + S-adenosyl-L-methionine = [protein]-C-terminal S-[(2E,6E)-farnesyl]-L-cysteine methyl ester + S-adenosyl-L-homocysteine</text>
        <dbReference type="Rhea" id="RHEA:21672"/>
        <dbReference type="Rhea" id="RHEA-COMP:12125"/>
        <dbReference type="Rhea" id="RHEA-COMP:12126"/>
        <dbReference type="ChEBI" id="CHEBI:57856"/>
        <dbReference type="ChEBI" id="CHEBI:59789"/>
        <dbReference type="ChEBI" id="CHEBI:90510"/>
        <dbReference type="ChEBI" id="CHEBI:90511"/>
        <dbReference type="EC" id="2.1.1.100"/>
    </reaction>
</comment>
<feature type="transmembrane region" description="Helical" evidence="10">
    <location>
        <begin position="62"/>
        <end position="81"/>
    </location>
</feature>
<keyword evidence="4 10" id="KW-0489">Methyltransferase</keyword>
<dbReference type="PANTHER" id="PTHR12714">
    <property type="entry name" value="PROTEIN-S ISOPRENYLCYSTEINE O-METHYLTRANSFERASE"/>
    <property type="match status" value="1"/>
</dbReference>
<proteinExistence type="inferred from homology"/>
<accession>A0A1E4T2X9</accession>
<feature type="transmembrane region" description="Helical" evidence="10">
    <location>
        <begin position="126"/>
        <end position="143"/>
    </location>
</feature>
<dbReference type="GO" id="GO:0032259">
    <property type="term" value="P:methylation"/>
    <property type="evidence" value="ECO:0007669"/>
    <property type="project" value="UniProtKB-KW"/>
</dbReference>
<dbReference type="PROSITE" id="PS51564">
    <property type="entry name" value="SAM_ICMT"/>
    <property type="match status" value="1"/>
</dbReference>
<comment type="subcellular location">
    <subcellularLocation>
        <location evidence="10">Endoplasmic reticulum membrane</location>
        <topology evidence="10">Multi-pass membrane protein</topology>
    </subcellularLocation>
    <subcellularLocation>
        <location evidence="1">Membrane</location>
        <topology evidence="1">Multi-pass membrane protein</topology>
    </subcellularLocation>
</comment>
<dbReference type="EC" id="2.1.1.100" evidence="3 10"/>
<dbReference type="InterPro" id="IPR007269">
    <property type="entry name" value="ICMT_MeTrfase"/>
</dbReference>
<dbReference type="OrthoDB" id="422086at2759"/>